<evidence type="ECO:0000313" key="6">
    <source>
        <dbReference type="EMBL" id="QDL93466.1"/>
    </source>
</evidence>
<dbReference type="AlphaFoldDB" id="A0A5B8FX35"/>
<feature type="binding site" evidence="5">
    <location>
        <position position="203"/>
    </location>
    <ligand>
        <name>adenosylcob(III)alamin</name>
        <dbReference type="ChEBI" id="CHEBI:18408"/>
    </ligand>
</feature>
<dbReference type="GO" id="GO:0006520">
    <property type="term" value="P:amino acid metabolic process"/>
    <property type="evidence" value="ECO:0007669"/>
    <property type="project" value="InterPro"/>
</dbReference>
<organism evidence="6 7">
    <name type="scientific">Paroceanicella profunda</name>
    <dbReference type="NCBI Taxonomy" id="2579971"/>
    <lineage>
        <taxon>Bacteria</taxon>
        <taxon>Pseudomonadati</taxon>
        <taxon>Pseudomonadota</taxon>
        <taxon>Alphaproteobacteria</taxon>
        <taxon>Rhodobacterales</taxon>
        <taxon>Paracoccaceae</taxon>
        <taxon>Paroceanicella</taxon>
    </lineage>
</organism>
<dbReference type="EC" id="4.3.1.7" evidence="5"/>
<dbReference type="Gene3D" id="3.40.50.11240">
    <property type="entry name" value="Ethanolamine ammonia-lyase light chain (EutC)"/>
    <property type="match status" value="1"/>
</dbReference>
<proteinExistence type="inferred from homology"/>
<dbReference type="OrthoDB" id="114248at2"/>
<evidence type="ECO:0000256" key="5">
    <source>
        <dbReference type="HAMAP-Rule" id="MF_00601"/>
    </source>
</evidence>
<sequence>MSGAQDLWETLRRHTPARIGLGRSGISLPTARALEFQLAHARARTAVHSPLDTGALGAALTPLLGAPLVVASRAGDRATYLQRPDLGRRLSTAAHDALDGVSEAVDVAIVVADGLSALAVEQNAPPFLEAFLPRLAEGGLRLARPVIATQARVAIGDEIGRLLRARVVVMLIGERPGLSAADSLGLYLTFGPRPGRTDADRNCISNIRPGGLSHAEAAYRAQYLLGQSLLRGLSGVQLKDDTVAEALPSGDGPNVLLGS</sequence>
<dbReference type="GO" id="GO:0009350">
    <property type="term" value="C:ethanolamine ammonia-lyase complex"/>
    <property type="evidence" value="ECO:0007669"/>
    <property type="project" value="UniProtKB-UniRule"/>
</dbReference>
<comment type="catalytic activity">
    <reaction evidence="5">
        <text>ethanolamine = acetaldehyde + NH4(+)</text>
        <dbReference type="Rhea" id="RHEA:15313"/>
        <dbReference type="ChEBI" id="CHEBI:15343"/>
        <dbReference type="ChEBI" id="CHEBI:28938"/>
        <dbReference type="ChEBI" id="CHEBI:57603"/>
        <dbReference type="EC" id="4.3.1.7"/>
    </reaction>
</comment>
<feature type="binding site" evidence="5">
    <location>
        <position position="153"/>
    </location>
    <ligand>
        <name>adenosylcob(III)alamin</name>
        <dbReference type="ChEBI" id="CHEBI:18408"/>
    </ligand>
</feature>
<keyword evidence="3 5" id="KW-0170">Cobalt</keyword>
<dbReference type="Gene3D" id="1.10.30.40">
    <property type="entry name" value="Ethanolamine ammonia-lyase light chain (EutC), N-terminal domain"/>
    <property type="match status" value="1"/>
</dbReference>
<dbReference type="InterPro" id="IPR042251">
    <property type="entry name" value="EutC_C"/>
</dbReference>
<dbReference type="PANTHER" id="PTHR39330">
    <property type="entry name" value="ETHANOLAMINE AMMONIA-LYASE LIGHT CHAIN"/>
    <property type="match status" value="1"/>
</dbReference>
<evidence type="ECO:0000256" key="2">
    <source>
        <dbReference type="ARBA" id="ARBA00023239"/>
    </source>
</evidence>
<dbReference type="Proteomes" id="UP000305888">
    <property type="component" value="Chromosome"/>
</dbReference>
<evidence type="ECO:0000256" key="1">
    <source>
        <dbReference type="ARBA" id="ARBA00022628"/>
    </source>
</evidence>
<dbReference type="GO" id="GO:0046336">
    <property type="term" value="P:ethanolamine catabolic process"/>
    <property type="evidence" value="ECO:0007669"/>
    <property type="project" value="UniProtKB-UniRule"/>
</dbReference>
<evidence type="ECO:0000256" key="4">
    <source>
        <dbReference type="ARBA" id="ARBA00024446"/>
    </source>
</evidence>
<keyword evidence="7" id="KW-1185">Reference proteome</keyword>
<dbReference type="Pfam" id="PF05985">
    <property type="entry name" value="EutC"/>
    <property type="match status" value="1"/>
</dbReference>
<dbReference type="EMBL" id="CP040818">
    <property type="protein sequence ID" value="QDL93466.1"/>
    <property type="molecule type" value="Genomic_DNA"/>
</dbReference>
<dbReference type="GO" id="GO:0031471">
    <property type="term" value="C:ethanolamine degradation polyhedral organelle"/>
    <property type="evidence" value="ECO:0007669"/>
    <property type="project" value="UniProtKB-UniRule"/>
</dbReference>
<dbReference type="PANTHER" id="PTHR39330:SF1">
    <property type="entry name" value="ETHANOLAMINE AMMONIA-LYASE SMALL SUBUNIT"/>
    <property type="match status" value="1"/>
</dbReference>
<keyword evidence="1 5" id="KW-0846">Cobalamin</keyword>
<keyword evidence="4 5" id="KW-1283">Bacterial microcompartment</keyword>
<dbReference type="InterPro" id="IPR042255">
    <property type="entry name" value="EutC_N"/>
</dbReference>
<evidence type="ECO:0000256" key="3">
    <source>
        <dbReference type="ARBA" id="ARBA00023285"/>
    </source>
</evidence>
<name>A0A5B8FX35_9RHOB</name>
<dbReference type="NCBIfam" id="NF003971">
    <property type="entry name" value="PRK05465.1"/>
    <property type="match status" value="1"/>
</dbReference>
<comment type="subunit">
    <text evidence="5">The basic unit is a heterodimer which dimerizes to form tetramers. The heterotetramers trimerize; 6 large subunits form a core ring with 6 small subunits projecting outwards.</text>
</comment>
<comment type="subcellular location">
    <subcellularLocation>
        <location evidence="5">Bacterial microcompartment</location>
    </subcellularLocation>
</comment>
<feature type="binding site" evidence="5">
    <location>
        <position position="174"/>
    </location>
    <ligand>
        <name>adenosylcob(III)alamin</name>
        <dbReference type="ChEBI" id="CHEBI:18408"/>
    </ligand>
</feature>
<comment type="cofactor">
    <cofactor evidence="5">
        <name>adenosylcob(III)alamin</name>
        <dbReference type="ChEBI" id="CHEBI:18408"/>
    </cofactor>
    <text evidence="5">Binds between the large and small subunits.</text>
</comment>
<comment type="pathway">
    <text evidence="5">Amine and polyamine degradation; ethanolamine degradation.</text>
</comment>
<comment type="similarity">
    <text evidence="5">Belongs to the EutC family.</text>
</comment>
<dbReference type="HAMAP" id="MF_00601">
    <property type="entry name" value="EutC"/>
    <property type="match status" value="1"/>
</dbReference>
<dbReference type="InterPro" id="IPR009246">
    <property type="entry name" value="EutC"/>
</dbReference>
<evidence type="ECO:0000313" key="7">
    <source>
        <dbReference type="Proteomes" id="UP000305888"/>
    </source>
</evidence>
<dbReference type="GO" id="GO:0008851">
    <property type="term" value="F:ethanolamine ammonia-lyase activity"/>
    <property type="evidence" value="ECO:0007669"/>
    <property type="project" value="UniProtKB-UniRule"/>
</dbReference>
<dbReference type="GO" id="GO:0031419">
    <property type="term" value="F:cobalamin binding"/>
    <property type="evidence" value="ECO:0007669"/>
    <property type="project" value="UniProtKB-UniRule"/>
</dbReference>
<accession>A0A5B8FX35</accession>
<comment type="function">
    <text evidence="5">Catalyzes the deamination of various vicinal amino-alcohols to oxo compounds. Allows this organism to utilize ethanolamine as the sole source of nitrogen and carbon in the presence of external vitamin B12.</text>
</comment>
<reference evidence="6 7" key="1">
    <citation type="submission" date="2019-06" db="EMBL/GenBank/DDBJ databases">
        <title>Genome sequence of Rhodobacteraceae bacterium D4M1.</title>
        <authorList>
            <person name="Cao J."/>
        </authorList>
    </citation>
    <scope>NUCLEOTIDE SEQUENCE [LARGE SCALE GENOMIC DNA]</scope>
    <source>
        <strain evidence="6 7">D4M1</strain>
    </source>
</reference>
<dbReference type="UniPathway" id="UPA00560"/>
<dbReference type="RefSeq" id="WP_138575895.1">
    <property type="nucleotide sequence ID" value="NZ_CP040818.1"/>
</dbReference>
<protein>
    <recommendedName>
        <fullName evidence="5">Ethanolamine ammonia-lyase small subunit</fullName>
        <shortName evidence="5">EAL small subunit</shortName>
        <ecNumber evidence="5">4.3.1.7</ecNumber>
    </recommendedName>
</protein>
<keyword evidence="2 5" id="KW-0456">Lyase</keyword>
<dbReference type="KEGG" id="ppru:FDP22_17765"/>
<dbReference type="PIRSF" id="PIRSF018982">
    <property type="entry name" value="EutC"/>
    <property type="match status" value="1"/>
</dbReference>
<gene>
    <name evidence="5" type="primary">eutC</name>
    <name evidence="6" type="ORF">FDP22_17765</name>
</gene>